<dbReference type="PANTHER" id="PTHR33993">
    <property type="entry name" value="GLYOXALASE-RELATED"/>
    <property type="match status" value="1"/>
</dbReference>
<dbReference type="Proteomes" id="UP001056336">
    <property type="component" value="Chromosome"/>
</dbReference>
<gene>
    <name evidence="2" type="ORF">M6D93_07270</name>
</gene>
<evidence type="ECO:0000313" key="3">
    <source>
        <dbReference type="Proteomes" id="UP001056336"/>
    </source>
</evidence>
<accession>A0ABY4R1S1</accession>
<feature type="domain" description="VOC" evidence="1">
    <location>
        <begin position="139"/>
        <end position="257"/>
    </location>
</feature>
<dbReference type="Gene3D" id="3.10.180.10">
    <property type="entry name" value="2,3-Dihydroxybiphenyl 1,2-Dioxygenase, domain 1"/>
    <property type="match status" value="2"/>
</dbReference>
<dbReference type="InterPro" id="IPR052164">
    <property type="entry name" value="Anthracycline_SecMetBiosynth"/>
</dbReference>
<dbReference type="SUPFAM" id="SSF54593">
    <property type="entry name" value="Glyoxalase/Bleomycin resistance protein/Dihydroxybiphenyl dioxygenase"/>
    <property type="match status" value="2"/>
</dbReference>
<dbReference type="PROSITE" id="PS51819">
    <property type="entry name" value="VOC"/>
    <property type="match status" value="2"/>
</dbReference>
<dbReference type="RefSeq" id="WP_249773690.1">
    <property type="nucleotide sequence ID" value="NZ_CP097332.1"/>
</dbReference>
<evidence type="ECO:0000259" key="1">
    <source>
        <dbReference type="PROSITE" id="PS51819"/>
    </source>
</evidence>
<evidence type="ECO:0000313" key="2">
    <source>
        <dbReference type="EMBL" id="UQX89794.1"/>
    </source>
</evidence>
<keyword evidence="3" id="KW-1185">Reference proteome</keyword>
<proteinExistence type="predicted"/>
<sequence>MVTRDTAWPAGTPCWVDVAANDIGTAKLFYEEIFGWDIPPGREEFGGYTNASIEGRLVAGLTPKMDPAQPTTWTMYFAVTDADAAAASITANGGTLLAEPMDVMDLGRMAIAVDPLGAVFGIWQAGTHSGIQRANEDGALVWEEHMSPDFEKAKAFYSAVFGFGFTDMSGPDFTYASFNRDGSAEMGDALGGIGQTDGQSPVPVGWAVYFQVPDVDSTVDDIVKRSGSVLLPPSDTPYGRMSLVSDPEGAAFYVMSPPAQASE</sequence>
<name>A0ABY4R1S1_9ACTN</name>
<dbReference type="PANTHER" id="PTHR33993:SF10">
    <property type="entry name" value="CONSERVED PROTEIN"/>
    <property type="match status" value="1"/>
</dbReference>
<feature type="domain" description="VOC" evidence="1">
    <location>
        <begin position="12"/>
        <end position="125"/>
    </location>
</feature>
<dbReference type="InterPro" id="IPR004360">
    <property type="entry name" value="Glyas_Fos-R_dOase_dom"/>
</dbReference>
<dbReference type="Pfam" id="PF00903">
    <property type="entry name" value="Glyoxalase"/>
    <property type="match status" value="2"/>
</dbReference>
<reference evidence="2" key="2">
    <citation type="submission" date="2022-05" db="EMBL/GenBank/DDBJ databases">
        <authorList>
            <person name="Kim J.-S."/>
            <person name="Lee K."/>
            <person name="Suh M."/>
            <person name="Eom M."/>
            <person name="Kim J.-S."/>
            <person name="Kim D.-S."/>
            <person name="Ko S.-H."/>
            <person name="Shin Y."/>
            <person name="Lee J.-S."/>
        </authorList>
    </citation>
    <scope>NUCLEOTIDE SEQUENCE</scope>
    <source>
        <strain evidence="2">N237</strain>
    </source>
</reference>
<dbReference type="EMBL" id="CP097332">
    <property type="protein sequence ID" value="UQX89794.1"/>
    <property type="molecule type" value="Genomic_DNA"/>
</dbReference>
<dbReference type="InterPro" id="IPR037523">
    <property type="entry name" value="VOC_core"/>
</dbReference>
<dbReference type="InterPro" id="IPR029068">
    <property type="entry name" value="Glyas_Bleomycin-R_OHBP_Dase"/>
</dbReference>
<dbReference type="CDD" id="cd07247">
    <property type="entry name" value="SgaA_N_like"/>
    <property type="match status" value="2"/>
</dbReference>
<organism evidence="2 3">
    <name type="scientific">Jatrophihabitans telluris</name>
    <dbReference type="NCBI Taxonomy" id="2038343"/>
    <lineage>
        <taxon>Bacteria</taxon>
        <taxon>Bacillati</taxon>
        <taxon>Actinomycetota</taxon>
        <taxon>Actinomycetes</taxon>
        <taxon>Jatrophihabitantales</taxon>
        <taxon>Jatrophihabitantaceae</taxon>
        <taxon>Jatrophihabitans</taxon>
    </lineage>
</organism>
<reference evidence="2" key="1">
    <citation type="journal article" date="2018" name="Int. J. Syst. Evol. Microbiol.">
        <title>Jatrophihabitans telluris sp. nov., isolated from sediment soil of lava forest wetlands and the emended description of the genus Jatrophihabitans.</title>
        <authorList>
            <person name="Lee K.C."/>
            <person name="Suh M.K."/>
            <person name="Eom M.K."/>
            <person name="Kim K.K."/>
            <person name="Kim J.S."/>
            <person name="Kim D.S."/>
            <person name="Ko S.H."/>
            <person name="Shin Y.K."/>
            <person name="Lee J.S."/>
        </authorList>
    </citation>
    <scope>NUCLEOTIDE SEQUENCE</scope>
    <source>
        <strain evidence="2">N237</strain>
    </source>
</reference>
<protein>
    <submittedName>
        <fullName evidence="2">VOC family protein</fullName>
    </submittedName>
</protein>